<feature type="signal peptide" evidence="6">
    <location>
        <begin position="1"/>
        <end position="27"/>
    </location>
</feature>
<dbReference type="SMART" id="SM01208">
    <property type="entry name" value="G5"/>
    <property type="match status" value="1"/>
</dbReference>
<keyword evidence="2" id="KW-0964">Secreted</keyword>
<dbReference type="InterPro" id="IPR011098">
    <property type="entry name" value="G5_dom"/>
</dbReference>
<organism evidence="9 10">
    <name type="scientific">Streptococcus cuniculipharyngis</name>
    <dbReference type="NCBI Taxonomy" id="1562651"/>
    <lineage>
        <taxon>Bacteria</taxon>
        <taxon>Bacillati</taxon>
        <taxon>Bacillota</taxon>
        <taxon>Bacilli</taxon>
        <taxon>Lactobacillales</taxon>
        <taxon>Streptococcaceae</taxon>
        <taxon>Streptococcus</taxon>
    </lineage>
</organism>
<dbReference type="Gene3D" id="3.40.390.10">
    <property type="entry name" value="Collagenase (Catalytic Domain)"/>
    <property type="match status" value="1"/>
</dbReference>
<dbReference type="NCBIfam" id="TIGR01167">
    <property type="entry name" value="LPXTG_anchor"/>
    <property type="match status" value="1"/>
</dbReference>
<feature type="region of interest" description="Disordered" evidence="5">
    <location>
        <begin position="29"/>
        <end position="114"/>
    </location>
</feature>
<keyword evidence="3 6" id="KW-0732">Signal</keyword>
<evidence type="ECO:0000313" key="9">
    <source>
        <dbReference type="EMBL" id="TWS98206.1"/>
    </source>
</evidence>
<evidence type="ECO:0000256" key="6">
    <source>
        <dbReference type="SAM" id="SignalP"/>
    </source>
</evidence>
<protein>
    <submittedName>
        <fullName evidence="9">LPXTG cell wall anchor domain-containing protein</fullName>
    </submittedName>
</protein>
<feature type="region of interest" description="Disordered" evidence="5">
    <location>
        <begin position="873"/>
        <end position="922"/>
    </location>
</feature>
<accession>A0A5C5SBR4</accession>
<evidence type="ECO:0000259" key="7">
    <source>
        <dbReference type="PROSITE" id="PS50847"/>
    </source>
</evidence>
<dbReference type="RefSeq" id="WP_146567156.1">
    <property type="nucleotide sequence ID" value="NZ_VOHL01000002.1"/>
</dbReference>
<sequence>MMTFKKKTFLATSALLAGSLIAPTVLAEESSNQASPGLTQVSTPETEINKGPVNNTGSTETVTTDQTSMVSPNPNLETGADNQPQLNPQEETEQSLGTDQNQEAGPASTDPLAPTVTEKVLETASTEYVIDETLDYGEREIITEKQDSIETTTTTYKTVNNPRYDLPLDETYRYSPGTVYTIDESKELPSDRIVIDESKLFYPLPEDLDAYAALVAQIQANPSIREAAKGGLFTKTINGRTYYFPTEYWDGSGNSITGEEHTIIENMTHLQGTFLPTRDMIQSASSTYLTKFIPVDNSTTADDFKRYYNSHIITESQYADAKANFLRFQAIAPQVEKELIERGKQLLGDDVSPEKMEHYLEYFNNAKKEANEAFDAITQRYNNTLNYRGFSTDYSTTSLEEEKRQWLEEQLNKIPPQIRQNIPNLFVTDNDLIPHRPNTTGLADLSTTINIKNTKSTDESPRTPKKLLRTLLHEIGHTIDINSGLPSYVDESVGSFSTNDNFTNIYTTYYKDRIVRPHYRDIQQEAFANGFGEFLAWKLFGYKPVRYIAQDEVIYDVEEDHQRYKEGYSPIDNQAVIDYFDKLYQKLLDKPATKSEKVVVVDQVTITHTPRKDGKIALGTKPKVEEELIAFATKEVDSPDLLVGETKVIQDGKNGLKRTTTSYSLVNKETGQLVSNTISEIVREAIDQIIAVGTKTVSVPKFEFATGTPETISIPKFEFATGTPETVSIPKFEFATGTPETVSIPKFEFATGTPETVSIPKFEFATGTPETVSIPKFEFATGTPETVVIPTVEFTTGTPETVSIPKFEFATGTPETVSIPKFEFATGTPETVSIPKFEFATGTPETIAIPKFEFATGTPESVKYPTFDLSTLLPTNKGTQTPGTTELKPDMTPPVIKDNTKPETSPTNPVIDSTPPTKEETKPILVPTDTVKTDQSRSELADQTESIPAGKDIIIESSKVPNKHLVQTNPQDYVKLVHKINQATMVATSPLNEIKPSSKPALSERRLPNTGSKGNHLLALVGLGLLSLMRLNKRKKI</sequence>
<gene>
    <name evidence="9" type="ORF">FRX57_04550</name>
</gene>
<dbReference type="Pfam" id="PF07501">
    <property type="entry name" value="G5"/>
    <property type="match status" value="1"/>
</dbReference>
<keyword evidence="1" id="KW-0134">Cell wall</keyword>
<evidence type="ECO:0000256" key="3">
    <source>
        <dbReference type="ARBA" id="ARBA00022729"/>
    </source>
</evidence>
<dbReference type="GO" id="GO:0008237">
    <property type="term" value="F:metallopeptidase activity"/>
    <property type="evidence" value="ECO:0007669"/>
    <property type="project" value="InterPro"/>
</dbReference>
<evidence type="ECO:0000256" key="4">
    <source>
        <dbReference type="ARBA" id="ARBA00023088"/>
    </source>
</evidence>
<feature type="domain" description="Gram-positive cocci surface proteins LPxTG" evidence="7">
    <location>
        <begin position="1007"/>
        <end position="1037"/>
    </location>
</feature>
<comment type="caution">
    <text evidence="9">The sequence shown here is derived from an EMBL/GenBank/DDBJ whole genome shotgun (WGS) entry which is preliminary data.</text>
</comment>
<keyword evidence="10" id="KW-1185">Reference proteome</keyword>
<dbReference type="PROSITE" id="PS51109">
    <property type="entry name" value="G5"/>
    <property type="match status" value="1"/>
</dbReference>
<proteinExistence type="predicted"/>
<feature type="compositionally biased region" description="Polar residues" evidence="5">
    <location>
        <begin position="902"/>
        <end position="916"/>
    </location>
</feature>
<evidence type="ECO:0000313" key="10">
    <source>
        <dbReference type="Proteomes" id="UP000317430"/>
    </source>
</evidence>
<evidence type="ECO:0000259" key="8">
    <source>
        <dbReference type="PROSITE" id="PS51109"/>
    </source>
</evidence>
<evidence type="ECO:0000256" key="2">
    <source>
        <dbReference type="ARBA" id="ARBA00022525"/>
    </source>
</evidence>
<feature type="chain" id="PRO_5023015116" evidence="6">
    <location>
        <begin position="28"/>
        <end position="1037"/>
    </location>
</feature>
<dbReference type="Proteomes" id="UP000317430">
    <property type="component" value="Unassembled WGS sequence"/>
</dbReference>
<keyword evidence="4" id="KW-0572">Peptidoglycan-anchor</keyword>
<dbReference type="EMBL" id="VOHL01000002">
    <property type="protein sequence ID" value="TWS98206.1"/>
    <property type="molecule type" value="Genomic_DNA"/>
</dbReference>
<dbReference type="AlphaFoldDB" id="A0A5C5SBR4"/>
<dbReference type="PROSITE" id="PS50847">
    <property type="entry name" value="GRAM_POS_ANCHORING"/>
    <property type="match status" value="1"/>
</dbReference>
<feature type="compositionally biased region" description="Polar residues" evidence="5">
    <location>
        <begin position="29"/>
        <end position="103"/>
    </location>
</feature>
<evidence type="ECO:0000256" key="1">
    <source>
        <dbReference type="ARBA" id="ARBA00022512"/>
    </source>
</evidence>
<dbReference type="InterPro" id="IPR024079">
    <property type="entry name" value="MetalloPept_cat_dom_sf"/>
</dbReference>
<evidence type="ECO:0000256" key="5">
    <source>
        <dbReference type="SAM" id="MobiDB-lite"/>
    </source>
</evidence>
<feature type="domain" description="G5" evidence="8">
    <location>
        <begin position="615"/>
        <end position="696"/>
    </location>
</feature>
<feature type="compositionally biased region" description="Polar residues" evidence="5">
    <location>
        <begin position="873"/>
        <end position="884"/>
    </location>
</feature>
<dbReference type="Gene3D" id="2.20.230.10">
    <property type="entry name" value="Resuscitation-promoting factor rpfb"/>
    <property type="match status" value="1"/>
</dbReference>
<name>A0A5C5SBR4_9STRE</name>
<reference evidence="9 10" key="1">
    <citation type="submission" date="2019-08" db="EMBL/GenBank/DDBJ databases">
        <authorList>
            <person name="Lei W."/>
        </authorList>
    </citation>
    <scope>NUCLEOTIDE SEQUENCE [LARGE SCALE GENOMIC DNA]</scope>
    <source>
        <strain evidence="9 10">CCUG 66496</strain>
    </source>
</reference>
<dbReference type="OrthoDB" id="2206913at2"/>
<dbReference type="InterPro" id="IPR019931">
    <property type="entry name" value="LPXTG_anchor"/>
</dbReference>